<organism evidence="1 2">
    <name type="scientific">Gossypium gossypioides</name>
    <name type="common">Mexican cotton</name>
    <name type="synonym">Selera gossypioides</name>
    <dbReference type="NCBI Taxonomy" id="34282"/>
    <lineage>
        <taxon>Eukaryota</taxon>
        <taxon>Viridiplantae</taxon>
        <taxon>Streptophyta</taxon>
        <taxon>Embryophyta</taxon>
        <taxon>Tracheophyta</taxon>
        <taxon>Spermatophyta</taxon>
        <taxon>Magnoliopsida</taxon>
        <taxon>eudicotyledons</taxon>
        <taxon>Gunneridae</taxon>
        <taxon>Pentapetalae</taxon>
        <taxon>rosids</taxon>
        <taxon>malvids</taxon>
        <taxon>Malvales</taxon>
        <taxon>Malvaceae</taxon>
        <taxon>Malvoideae</taxon>
        <taxon>Gossypium</taxon>
    </lineage>
</organism>
<dbReference type="Proteomes" id="UP000593579">
    <property type="component" value="Unassembled WGS sequence"/>
</dbReference>
<reference evidence="1 2" key="1">
    <citation type="journal article" date="2019" name="Genome Biol. Evol.">
        <title>Insights into the evolution of the New World diploid cottons (Gossypium, subgenus Houzingenia) based on genome sequencing.</title>
        <authorList>
            <person name="Grover C.E."/>
            <person name="Arick M.A. 2nd"/>
            <person name="Thrash A."/>
            <person name="Conover J.L."/>
            <person name="Sanders W.S."/>
            <person name="Peterson D.G."/>
            <person name="Frelichowski J.E."/>
            <person name="Scheffler J.A."/>
            <person name="Scheffler B.E."/>
            <person name="Wendel J.F."/>
        </authorList>
    </citation>
    <scope>NUCLEOTIDE SEQUENCE [LARGE SCALE GENOMIC DNA]</scope>
    <source>
        <strain evidence="1">5</strain>
        <tissue evidence="1">Leaf</tissue>
    </source>
</reference>
<dbReference type="OrthoDB" id="1001109at2759"/>
<accession>A0A7J9BQQ8</accession>
<gene>
    <name evidence="1" type="ORF">Gogos_011840</name>
</gene>
<evidence type="ECO:0000313" key="1">
    <source>
        <dbReference type="EMBL" id="MBA0738494.1"/>
    </source>
</evidence>
<name>A0A7J9BQQ8_GOSGO</name>
<comment type="caution">
    <text evidence="1">The sequence shown here is derived from an EMBL/GenBank/DDBJ whole genome shotgun (WGS) entry which is preliminary data.</text>
</comment>
<sequence>MLNRELVIEKRFFDKVEDNVAIWIWSEKIQQEKGESLTEGYVSYSTVTMVICLIYSMSKWISTCSELWPNIGIALVAALLSGRIQAEKAYSRAASVPTFLKNLISIIGMRVGHLPQSTRTHRRGSFRFI</sequence>
<protein>
    <submittedName>
        <fullName evidence="1">Uncharacterized protein</fullName>
    </submittedName>
</protein>
<keyword evidence="2" id="KW-1185">Reference proteome</keyword>
<evidence type="ECO:0000313" key="2">
    <source>
        <dbReference type="Proteomes" id="UP000593579"/>
    </source>
</evidence>
<dbReference type="EMBL" id="JABEZY010000005">
    <property type="protein sequence ID" value="MBA0738494.1"/>
    <property type="molecule type" value="Genomic_DNA"/>
</dbReference>
<proteinExistence type="predicted"/>
<dbReference type="AlphaFoldDB" id="A0A7J9BQQ8"/>